<accession>A0A397TR73</accession>
<name>A0A397TR73_9GLOM</name>
<evidence type="ECO:0000313" key="2">
    <source>
        <dbReference type="Proteomes" id="UP000266673"/>
    </source>
</evidence>
<keyword evidence="2" id="KW-1185">Reference proteome</keyword>
<dbReference type="AlphaFoldDB" id="A0A397TR73"/>
<evidence type="ECO:0000313" key="1">
    <source>
        <dbReference type="EMBL" id="RIB00682.1"/>
    </source>
</evidence>
<gene>
    <name evidence="1" type="ORF">C2G38_2233416</name>
</gene>
<dbReference type="EMBL" id="QKWP01003784">
    <property type="protein sequence ID" value="RIB00682.1"/>
    <property type="molecule type" value="Genomic_DNA"/>
</dbReference>
<evidence type="ECO:0008006" key="3">
    <source>
        <dbReference type="Google" id="ProtNLM"/>
    </source>
</evidence>
<comment type="caution">
    <text evidence="1">The sequence shown here is derived from an EMBL/GenBank/DDBJ whole genome shotgun (WGS) entry which is preliminary data.</text>
</comment>
<organism evidence="1 2">
    <name type="scientific">Gigaspora rosea</name>
    <dbReference type="NCBI Taxonomy" id="44941"/>
    <lineage>
        <taxon>Eukaryota</taxon>
        <taxon>Fungi</taxon>
        <taxon>Fungi incertae sedis</taxon>
        <taxon>Mucoromycota</taxon>
        <taxon>Glomeromycotina</taxon>
        <taxon>Glomeromycetes</taxon>
        <taxon>Diversisporales</taxon>
        <taxon>Gigasporaceae</taxon>
        <taxon>Gigaspora</taxon>
    </lineage>
</organism>
<sequence>MKKINIAINVGESPNIKVFRSHTAILKYRFLYFHNELMELGKDKNNIKTPNLNKISIQQFEIIIKQDNKLQDLQNWCNDMVVKYPNKIFDSEEFFTLQENASESLITRDDFTDEILGGYNPIGWDSQYFDQFRDGNAEEYELFQIIKKF</sequence>
<proteinExistence type="predicted"/>
<protein>
    <recommendedName>
        <fullName evidence="3">BTB domain-containing protein</fullName>
    </recommendedName>
</protein>
<dbReference type="Proteomes" id="UP000266673">
    <property type="component" value="Unassembled WGS sequence"/>
</dbReference>
<reference evidence="1 2" key="1">
    <citation type="submission" date="2018-06" db="EMBL/GenBank/DDBJ databases">
        <title>Comparative genomics reveals the genomic features of Rhizophagus irregularis, R. cerebriforme, R. diaphanum and Gigaspora rosea, and their symbiotic lifestyle signature.</title>
        <authorList>
            <person name="Morin E."/>
            <person name="San Clemente H."/>
            <person name="Chen E.C.H."/>
            <person name="De La Providencia I."/>
            <person name="Hainaut M."/>
            <person name="Kuo A."/>
            <person name="Kohler A."/>
            <person name="Murat C."/>
            <person name="Tang N."/>
            <person name="Roy S."/>
            <person name="Loubradou J."/>
            <person name="Henrissat B."/>
            <person name="Grigoriev I.V."/>
            <person name="Corradi N."/>
            <person name="Roux C."/>
            <person name="Martin F.M."/>
        </authorList>
    </citation>
    <scope>NUCLEOTIDE SEQUENCE [LARGE SCALE GENOMIC DNA]</scope>
    <source>
        <strain evidence="1 2">DAOM 194757</strain>
    </source>
</reference>